<dbReference type="Gene3D" id="3.30.420.10">
    <property type="entry name" value="Ribonuclease H-like superfamily/Ribonuclease H"/>
    <property type="match status" value="1"/>
</dbReference>
<keyword evidence="6" id="KW-0227">DNA damage</keyword>
<evidence type="ECO:0000256" key="5">
    <source>
        <dbReference type="ARBA" id="ARBA00022759"/>
    </source>
</evidence>
<evidence type="ECO:0000313" key="12">
    <source>
        <dbReference type="EMBL" id="SVA29109.1"/>
    </source>
</evidence>
<evidence type="ECO:0000256" key="10">
    <source>
        <dbReference type="ARBA" id="ARBA00023172"/>
    </source>
</evidence>
<evidence type="ECO:0000256" key="11">
    <source>
        <dbReference type="ARBA" id="ARBA00023204"/>
    </source>
</evidence>
<organism evidence="12">
    <name type="scientific">marine metagenome</name>
    <dbReference type="NCBI Taxonomy" id="408172"/>
    <lineage>
        <taxon>unclassified sequences</taxon>
        <taxon>metagenomes</taxon>
        <taxon>ecological metagenomes</taxon>
    </lineage>
</organism>
<keyword evidence="9" id="KW-0238">DNA-binding</keyword>
<name>A0A381ULV9_9ZZZZ</name>
<comment type="similarity">
    <text evidence="1">Belongs to the RuvC family.</text>
</comment>
<dbReference type="SUPFAM" id="SSF53098">
    <property type="entry name" value="Ribonuclease H-like"/>
    <property type="match status" value="1"/>
</dbReference>
<evidence type="ECO:0000256" key="4">
    <source>
        <dbReference type="ARBA" id="ARBA00022723"/>
    </source>
</evidence>
<evidence type="ECO:0000256" key="1">
    <source>
        <dbReference type="ARBA" id="ARBA00009518"/>
    </source>
</evidence>
<dbReference type="Pfam" id="PF02075">
    <property type="entry name" value="RuvC"/>
    <property type="match status" value="1"/>
</dbReference>
<evidence type="ECO:0000256" key="9">
    <source>
        <dbReference type="ARBA" id="ARBA00023125"/>
    </source>
</evidence>
<dbReference type="HAMAP" id="MF_00034">
    <property type="entry name" value="RuvC"/>
    <property type="match status" value="1"/>
</dbReference>
<dbReference type="EMBL" id="UINC01006699">
    <property type="protein sequence ID" value="SVA29109.1"/>
    <property type="molecule type" value="Genomic_DNA"/>
</dbReference>
<dbReference type="InterPro" id="IPR002176">
    <property type="entry name" value="X-over_junc_endoDNase_RuvC"/>
</dbReference>
<dbReference type="GO" id="GO:0004520">
    <property type="term" value="F:DNA endonuclease activity"/>
    <property type="evidence" value="ECO:0007669"/>
    <property type="project" value="InterPro"/>
</dbReference>
<dbReference type="GO" id="GO:0006310">
    <property type="term" value="P:DNA recombination"/>
    <property type="evidence" value="ECO:0007669"/>
    <property type="project" value="UniProtKB-KW"/>
</dbReference>
<keyword evidence="2" id="KW-0963">Cytoplasm</keyword>
<evidence type="ECO:0000256" key="8">
    <source>
        <dbReference type="ARBA" id="ARBA00022842"/>
    </source>
</evidence>
<keyword evidence="7" id="KW-0378">Hydrolase</keyword>
<reference evidence="12" key="1">
    <citation type="submission" date="2018-05" db="EMBL/GenBank/DDBJ databases">
        <authorList>
            <person name="Lanie J.A."/>
            <person name="Ng W.-L."/>
            <person name="Kazmierczak K.M."/>
            <person name="Andrzejewski T.M."/>
            <person name="Davidsen T.M."/>
            <person name="Wayne K.J."/>
            <person name="Tettelin H."/>
            <person name="Glass J.I."/>
            <person name="Rusch D."/>
            <person name="Podicherti R."/>
            <person name="Tsui H.-C.T."/>
            <person name="Winkler M.E."/>
        </authorList>
    </citation>
    <scope>NUCLEOTIDE SEQUENCE</scope>
</reference>
<evidence type="ECO:0000256" key="2">
    <source>
        <dbReference type="ARBA" id="ARBA00022490"/>
    </source>
</evidence>
<dbReference type="NCBIfam" id="TIGR00228">
    <property type="entry name" value="ruvC"/>
    <property type="match status" value="1"/>
</dbReference>
<dbReference type="InterPro" id="IPR036397">
    <property type="entry name" value="RNaseH_sf"/>
</dbReference>
<keyword evidence="11" id="KW-0234">DNA repair</keyword>
<keyword evidence="5" id="KW-0255">Endonuclease</keyword>
<dbReference type="PRINTS" id="PR00696">
    <property type="entry name" value="RSOLVASERUVC"/>
</dbReference>
<keyword evidence="8" id="KW-0460">Magnesium</keyword>
<dbReference type="CDD" id="cd16962">
    <property type="entry name" value="RuvC"/>
    <property type="match status" value="1"/>
</dbReference>
<dbReference type="InterPro" id="IPR012337">
    <property type="entry name" value="RNaseH-like_sf"/>
</dbReference>
<dbReference type="FunFam" id="3.30.420.10:FF:000002">
    <property type="entry name" value="Crossover junction endodeoxyribonuclease RuvC"/>
    <property type="match status" value="1"/>
</dbReference>
<accession>A0A381ULV9</accession>
<keyword evidence="4" id="KW-0479">Metal-binding</keyword>
<dbReference type="GO" id="GO:0046872">
    <property type="term" value="F:metal ion binding"/>
    <property type="evidence" value="ECO:0007669"/>
    <property type="project" value="UniProtKB-KW"/>
</dbReference>
<dbReference type="GO" id="GO:0003677">
    <property type="term" value="F:DNA binding"/>
    <property type="evidence" value="ECO:0007669"/>
    <property type="project" value="UniProtKB-KW"/>
</dbReference>
<dbReference type="PANTHER" id="PTHR30194">
    <property type="entry name" value="CROSSOVER JUNCTION ENDODEOXYRIBONUCLEASE RUVC"/>
    <property type="match status" value="1"/>
</dbReference>
<evidence type="ECO:0000256" key="3">
    <source>
        <dbReference type="ARBA" id="ARBA00022722"/>
    </source>
</evidence>
<keyword evidence="3" id="KW-0540">Nuclease</keyword>
<evidence type="ECO:0000256" key="6">
    <source>
        <dbReference type="ARBA" id="ARBA00022763"/>
    </source>
</evidence>
<protein>
    <submittedName>
        <fullName evidence="12">Uncharacterized protein</fullName>
    </submittedName>
</protein>
<dbReference type="GO" id="GO:0006281">
    <property type="term" value="P:DNA repair"/>
    <property type="evidence" value="ECO:0007669"/>
    <property type="project" value="UniProtKB-KW"/>
</dbReference>
<sequence>MPDSVRILGIDPGSRCTGYAVIDVFGADVNVVAYGVLKLPQKKPVSERLKQLDILLRQLDKEHRPGELVVEEAFVAVNARSALVLGQVRGVAIVAAGASCPVFEYSARAVKKAVVGYGQADKGQVVQMVKTLLHLPEAPPQDAADALALVLCHMYSRRFAARLEGAR</sequence>
<dbReference type="GO" id="GO:0016787">
    <property type="term" value="F:hydrolase activity"/>
    <property type="evidence" value="ECO:0007669"/>
    <property type="project" value="UniProtKB-KW"/>
</dbReference>
<keyword evidence="10" id="KW-0233">DNA recombination</keyword>
<dbReference type="PANTHER" id="PTHR30194:SF3">
    <property type="entry name" value="CROSSOVER JUNCTION ENDODEOXYRIBONUCLEASE RUVC"/>
    <property type="match status" value="1"/>
</dbReference>
<dbReference type="AlphaFoldDB" id="A0A381ULV9"/>
<gene>
    <name evidence="12" type="ORF">METZ01_LOCUS81963</name>
</gene>
<evidence type="ECO:0000256" key="7">
    <source>
        <dbReference type="ARBA" id="ARBA00022801"/>
    </source>
</evidence>
<proteinExistence type="inferred from homology"/>